<dbReference type="EMBL" id="CP113836">
    <property type="protein sequence ID" value="WAL66123.1"/>
    <property type="molecule type" value="Genomic_DNA"/>
</dbReference>
<dbReference type="PIRSF" id="PIRSF006648">
    <property type="entry name" value="DrrB"/>
    <property type="match status" value="1"/>
</dbReference>
<feature type="transmembrane region" description="Helical" evidence="6">
    <location>
        <begin position="151"/>
        <end position="175"/>
    </location>
</feature>
<feature type="domain" description="ABC transmembrane type-2" evidence="7">
    <location>
        <begin position="37"/>
        <end position="264"/>
    </location>
</feature>
<dbReference type="Proteomes" id="UP001163203">
    <property type="component" value="Chromosome"/>
</dbReference>
<evidence type="ECO:0000256" key="2">
    <source>
        <dbReference type="ARBA" id="ARBA00022692"/>
    </source>
</evidence>
<feature type="transmembrane region" description="Helical" evidence="6">
    <location>
        <begin position="182"/>
        <end position="201"/>
    </location>
</feature>
<organism evidence="8 9">
    <name type="scientific">Amycolatopsis cynarae</name>
    <dbReference type="NCBI Taxonomy" id="2995223"/>
    <lineage>
        <taxon>Bacteria</taxon>
        <taxon>Bacillati</taxon>
        <taxon>Actinomycetota</taxon>
        <taxon>Actinomycetes</taxon>
        <taxon>Pseudonocardiales</taxon>
        <taxon>Pseudonocardiaceae</taxon>
        <taxon>Amycolatopsis</taxon>
    </lineage>
</organism>
<feature type="transmembrane region" description="Helical" evidence="6">
    <location>
        <begin position="39"/>
        <end position="60"/>
    </location>
</feature>
<dbReference type="PANTHER" id="PTHR43229">
    <property type="entry name" value="NODULATION PROTEIN J"/>
    <property type="match status" value="1"/>
</dbReference>
<dbReference type="InterPro" id="IPR013525">
    <property type="entry name" value="ABC2_TM"/>
</dbReference>
<reference evidence="8" key="1">
    <citation type="submission" date="2022-11" db="EMBL/GenBank/DDBJ databases">
        <authorList>
            <person name="Mo P."/>
        </authorList>
    </citation>
    <scope>NUCLEOTIDE SEQUENCE</scope>
    <source>
        <strain evidence="8">HUAS 11-8</strain>
    </source>
</reference>
<keyword evidence="2 6" id="KW-0812">Transmembrane</keyword>
<comment type="similarity">
    <text evidence="6">Belongs to the ABC-2 integral membrane protein family.</text>
</comment>
<sequence length="266" mass="28060">MTTAVATPPRHFGPASAVRHGTVLAWRGVLKIRKNPEQLLDVTLQPILFLVLFGYLFGGAVAGNTGAYLETLAPGLMVQVILMASMATGVALNTDVSKGVFDRFRSMPIARSAPLLGAVLADVVRYVVALVVLLLMAMVMGFRLHASPAGLVVAVAVLVLAGLCFCWITVFVGMLVPTPASLQGVMVALMLPLTFGSNVFVPNATMPGWLRAWSEISPVSLLSDATRGLLVGGEVAGPLTGGLVWMAGVAVVFFPLAMRAYRRRMG</sequence>
<evidence type="ECO:0000256" key="6">
    <source>
        <dbReference type="RuleBase" id="RU361157"/>
    </source>
</evidence>
<keyword evidence="3 6" id="KW-1133">Transmembrane helix</keyword>
<dbReference type="Pfam" id="PF01061">
    <property type="entry name" value="ABC2_membrane"/>
    <property type="match status" value="1"/>
</dbReference>
<comment type="subcellular location">
    <subcellularLocation>
        <location evidence="6">Cell membrane</location>
        <topology evidence="6">Multi-pass membrane protein</topology>
    </subcellularLocation>
    <subcellularLocation>
        <location evidence="1">Membrane</location>
        <topology evidence="1">Multi-pass membrane protein</topology>
    </subcellularLocation>
</comment>
<feature type="transmembrane region" description="Helical" evidence="6">
    <location>
        <begin position="113"/>
        <end position="139"/>
    </location>
</feature>
<keyword evidence="9" id="KW-1185">Reference proteome</keyword>
<keyword evidence="5" id="KW-0046">Antibiotic resistance</keyword>
<feature type="transmembrane region" description="Helical" evidence="6">
    <location>
        <begin position="243"/>
        <end position="261"/>
    </location>
</feature>
<dbReference type="InterPro" id="IPR000412">
    <property type="entry name" value="ABC_2_transport"/>
</dbReference>
<evidence type="ECO:0000313" key="8">
    <source>
        <dbReference type="EMBL" id="WAL66123.1"/>
    </source>
</evidence>
<protein>
    <recommendedName>
        <fullName evidence="6">Transport permease protein</fullName>
    </recommendedName>
</protein>
<keyword evidence="4 6" id="KW-0472">Membrane</keyword>
<dbReference type="InterPro" id="IPR051784">
    <property type="entry name" value="Nod_factor_ABC_transporter"/>
</dbReference>
<evidence type="ECO:0000256" key="1">
    <source>
        <dbReference type="ARBA" id="ARBA00004141"/>
    </source>
</evidence>
<name>A0ABY7B361_9PSEU</name>
<accession>A0ABY7B361</accession>
<dbReference type="PROSITE" id="PS51012">
    <property type="entry name" value="ABC_TM2"/>
    <property type="match status" value="1"/>
</dbReference>
<evidence type="ECO:0000256" key="4">
    <source>
        <dbReference type="ARBA" id="ARBA00023136"/>
    </source>
</evidence>
<dbReference type="InterPro" id="IPR047817">
    <property type="entry name" value="ABC2_TM_bact-type"/>
</dbReference>
<keyword evidence="6" id="KW-1003">Cell membrane</keyword>
<feature type="transmembrane region" description="Helical" evidence="6">
    <location>
        <begin position="72"/>
        <end position="92"/>
    </location>
</feature>
<evidence type="ECO:0000256" key="5">
    <source>
        <dbReference type="ARBA" id="ARBA00023251"/>
    </source>
</evidence>
<dbReference type="RefSeq" id="WP_268756264.1">
    <property type="nucleotide sequence ID" value="NZ_CP113836.1"/>
</dbReference>
<gene>
    <name evidence="8" type="ORF">ORV05_35675</name>
</gene>
<keyword evidence="6" id="KW-0813">Transport</keyword>
<evidence type="ECO:0000259" key="7">
    <source>
        <dbReference type="PROSITE" id="PS51012"/>
    </source>
</evidence>
<evidence type="ECO:0000256" key="3">
    <source>
        <dbReference type="ARBA" id="ARBA00022989"/>
    </source>
</evidence>
<dbReference type="PANTHER" id="PTHR43229:SF2">
    <property type="entry name" value="NODULATION PROTEIN J"/>
    <property type="match status" value="1"/>
</dbReference>
<proteinExistence type="inferred from homology"/>
<evidence type="ECO:0000313" key="9">
    <source>
        <dbReference type="Proteomes" id="UP001163203"/>
    </source>
</evidence>